<sequence length="126" mass="14119">MVAHVSQTEDGAALLSNLCDGTKAEQKEKEKKGRIEEARRPTQRDGSFPSGWPSMTGRRGDAPRGAQARCVRCSSKASKLLATIRRHIWSSRHVSALNRASLQYTQIINYEVGATVWDYHRLIHES</sequence>
<reference evidence="2" key="1">
    <citation type="submission" date="2021-06" db="EMBL/GenBank/DDBJ databases">
        <title>Parelaphostrongylus tenuis whole genome reference sequence.</title>
        <authorList>
            <person name="Garwood T.J."/>
            <person name="Larsen P.A."/>
            <person name="Fountain-Jones N.M."/>
            <person name="Garbe J.R."/>
            <person name="Macchietto M.G."/>
            <person name="Kania S.A."/>
            <person name="Gerhold R.W."/>
            <person name="Richards J.E."/>
            <person name="Wolf T.M."/>
        </authorList>
    </citation>
    <scope>NUCLEOTIDE SEQUENCE</scope>
    <source>
        <strain evidence="2">MNPRO001-30</strain>
        <tissue evidence="2">Meninges</tissue>
    </source>
</reference>
<proteinExistence type="predicted"/>
<keyword evidence="3" id="KW-1185">Reference proteome</keyword>
<comment type="caution">
    <text evidence="2">The sequence shown here is derived from an EMBL/GenBank/DDBJ whole genome shotgun (WGS) entry which is preliminary data.</text>
</comment>
<gene>
    <name evidence="2" type="ORF">KIN20_024153</name>
</gene>
<evidence type="ECO:0000256" key="1">
    <source>
        <dbReference type="SAM" id="MobiDB-lite"/>
    </source>
</evidence>
<protein>
    <submittedName>
        <fullName evidence="2">Uncharacterized protein</fullName>
    </submittedName>
</protein>
<evidence type="ECO:0000313" key="3">
    <source>
        <dbReference type="Proteomes" id="UP001196413"/>
    </source>
</evidence>
<accession>A0AAD5MWM8</accession>
<feature type="region of interest" description="Disordered" evidence="1">
    <location>
        <begin position="17"/>
        <end position="67"/>
    </location>
</feature>
<evidence type="ECO:0000313" key="2">
    <source>
        <dbReference type="EMBL" id="KAJ1364133.1"/>
    </source>
</evidence>
<dbReference type="Proteomes" id="UP001196413">
    <property type="component" value="Unassembled WGS sequence"/>
</dbReference>
<dbReference type="AlphaFoldDB" id="A0AAD5MWM8"/>
<name>A0AAD5MWM8_PARTN</name>
<dbReference type="EMBL" id="JAHQIW010004876">
    <property type="protein sequence ID" value="KAJ1364133.1"/>
    <property type="molecule type" value="Genomic_DNA"/>
</dbReference>
<organism evidence="2 3">
    <name type="scientific">Parelaphostrongylus tenuis</name>
    <name type="common">Meningeal worm</name>
    <dbReference type="NCBI Taxonomy" id="148309"/>
    <lineage>
        <taxon>Eukaryota</taxon>
        <taxon>Metazoa</taxon>
        <taxon>Ecdysozoa</taxon>
        <taxon>Nematoda</taxon>
        <taxon>Chromadorea</taxon>
        <taxon>Rhabditida</taxon>
        <taxon>Rhabditina</taxon>
        <taxon>Rhabditomorpha</taxon>
        <taxon>Strongyloidea</taxon>
        <taxon>Metastrongylidae</taxon>
        <taxon>Parelaphostrongylus</taxon>
    </lineage>
</organism>
<feature type="compositionally biased region" description="Basic and acidic residues" evidence="1">
    <location>
        <begin position="22"/>
        <end position="43"/>
    </location>
</feature>